<name>A0A834P6X4_VESPE</name>
<protein>
    <submittedName>
        <fullName evidence="1">Uncharacterized protein</fullName>
    </submittedName>
</protein>
<keyword evidence="2" id="KW-1185">Reference proteome</keyword>
<dbReference type="Proteomes" id="UP000600918">
    <property type="component" value="Unassembled WGS sequence"/>
</dbReference>
<reference evidence="1" key="1">
    <citation type="journal article" date="2020" name="G3 (Bethesda)">
        <title>High-Quality Assemblies for Three Invasive Social Wasps from the &lt;i&gt;Vespula&lt;/i&gt; Genus.</title>
        <authorList>
            <person name="Harrop T.W.R."/>
            <person name="Guhlin J."/>
            <person name="McLaughlin G.M."/>
            <person name="Permina E."/>
            <person name="Stockwell P."/>
            <person name="Gilligan J."/>
            <person name="Le Lec M.F."/>
            <person name="Gruber M.A.M."/>
            <person name="Quinn O."/>
            <person name="Lovegrove M."/>
            <person name="Duncan E.J."/>
            <person name="Remnant E.J."/>
            <person name="Van Eeckhoven J."/>
            <person name="Graham B."/>
            <person name="Knapp R.A."/>
            <person name="Langford K.W."/>
            <person name="Kronenberg Z."/>
            <person name="Press M.O."/>
            <person name="Eacker S.M."/>
            <person name="Wilson-Rankin E.E."/>
            <person name="Purcell J."/>
            <person name="Lester P.J."/>
            <person name="Dearden P.K."/>
        </authorList>
    </citation>
    <scope>NUCLEOTIDE SEQUENCE</scope>
    <source>
        <strain evidence="1">Volc-1</strain>
    </source>
</reference>
<comment type="caution">
    <text evidence="1">The sequence shown here is derived from an EMBL/GenBank/DDBJ whole genome shotgun (WGS) entry which is preliminary data.</text>
</comment>
<evidence type="ECO:0000313" key="2">
    <source>
        <dbReference type="Proteomes" id="UP000600918"/>
    </source>
</evidence>
<gene>
    <name evidence="1" type="ORF">H0235_006481</name>
</gene>
<accession>A0A834P6X4</accession>
<dbReference type="EMBL" id="JACSDY010000004">
    <property type="protein sequence ID" value="KAF7430083.1"/>
    <property type="molecule type" value="Genomic_DNA"/>
</dbReference>
<sequence length="142" mass="16062">MAKIEDGEFESVPSSFDIFPTARRKRQNRSAKKIEITPSKSHEDEISRCKSCSTNYTLHLVADYFLRNNDELLGCEVDKRKEESRLMNAISERESQVVARYLVGEGGPLTFLLKVSLINPAHIVELSRGNPQCLCDTPYGLL</sequence>
<dbReference type="AlphaFoldDB" id="A0A834P6X4"/>
<organism evidence="1 2">
    <name type="scientific">Vespula pensylvanica</name>
    <name type="common">Western yellow jacket</name>
    <name type="synonym">Wasp</name>
    <dbReference type="NCBI Taxonomy" id="30213"/>
    <lineage>
        <taxon>Eukaryota</taxon>
        <taxon>Metazoa</taxon>
        <taxon>Ecdysozoa</taxon>
        <taxon>Arthropoda</taxon>
        <taxon>Hexapoda</taxon>
        <taxon>Insecta</taxon>
        <taxon>Pterygota</taxon>
        <taxon>Neoptera</taxon>
        <taxon>Endopterygota</taxon>
        <taxon>Hymenoptera</taxon>
        <taxon>Apocrita</taxon>
        <taxon>Aculeata</taxon>
        <taxon>Vespoidea</taxon>
        <taxon>Vespidae</taxon>
        <taxon>Vespinae</taxon>
        <taxon>Vespula</taxon>
    </lineage>
</organism>
<evidence type="ECO:0000313" key="1">
    <source>
        <dbReference type="EMBL" id="KAF7430083.1"/>
    </source>
</evidence>
<proteinExistence type="predicted"/>